<keyword evidence="1" id="KW-0472">Membrane</keyword>
<comment type="caution">
    <text evidence="2">The sequence shown here is derived from an EMBL/GenBank/DDBJ whole genome shotgun (WGS) entry which is preliminary data.</text>
</comment>
<evidence type="ECO:0000256" key="1">
    <source>
        <dbReference type="SAM" id="Phobius"/>
    </source>
</evidence>
<keyword evidence="1" id="KW-0812">Transmembrane</keyword>
<dbReference type="Proteomes" id="UP001163714">
    <property type="component" value="Unassembled WGS sequence"/>
</dbReference>
<dbReference type="RefSeq" id="WP_264724968.1">
    <property type="nucleotide sequence ID" value="NZ_JAPDMX010000003.1"/>
</dbReference>
<sequence length="223" mass="24970">MNKSLYVIISVVFILALYIGYGFMPATINHQAISQTGEPSSSANTLKVKYDDVMLALFSFKTDKQWQIQLPESPANKPIFVPLTELKQADNVHLAIGHYQDEFELGSVTLDYSKITPINLGNPEHEMLFVAPFVVANQGSGNFWYLGLFRLNNQTADIRHIDSLLLGDRIKLNTIDIIDPLNVSQLKLSYWQHGEQQAMAQAPNQLVEQNIAVSLTGLTQITH</sequence>
<keyword evidence="1" id="KW-1133">Transmembrane helix</keyword>
<reference evidence="2" key="1">
    <citation type="submission" date="2022-10" db="EMBL/GenBank/DDBJ databases">
        <title>Shewanella flava sp. nov, isolated from the estuary of the Fenhe River into the Yellow River.</title>
        <authorList>
            <person name="Li Y."/>
        </authorList>
    </citation>
    <scope>NUCLEOTIDE SEQUENCE</scope>
    <source>
        <strain evidence="2">FYR11-62</strain>
    </source>
</reference>
<organism evidence="2 3">
    <name type="scientific">Shewanella subflava</name>
    <dbReference type="NCBI Taxonomy" id="2986476"/>
    <lineage>
        <taxon>Bacteria</taxon>
        <taxon>Pseudomonadati</taxon>
        <taxon>Pseudomonadota</taxon>
        <taxon>Gammaproteobacteria</taxon>
        <taxon>Alteromonadales</taxon>
        <taxon>Shewanellaceae</taxon>
        <taxon>Shewanella</taxon>
    </lineage>
</organism>
<feature type="transmembrane region" description="Helical" evidence="1">
    <location>
        <begin position="5"/>
        <end position="24"/>
    </location>
</feature>
<evidence type="ECO:0000313" key="2">
    <source>
        <dbReference type="EMBL" id="MCW3171459.1"/>
    </source>
</evidence>
<gene>
    <name evidence="2" type="ORF">OHT75_03065</name>
</gene>
<evidence type="ECO:0000313" key="3">
    <source>
        <dbReference type="Proteomes" id="UP001163714"/>
    </source>
</evidence>
<proteinExistence type="predicted"/>
<keyword evidence="3" id="KW-1185">Reference proteome</keyword>
<protein>
    <submittedName>
        <fullName evidence="2">Uncharacterized protein</fullName>
    </submittedName>
</protein>
<accession>A0ABT3I662</accession>
<name>A0ABT3I662_9GAMM</name>
<dbReference type="EMBL" id="JAPDMX010000003">
    <property type="protein sequence ID" value="MCW3171459.1"/>
    <property type="molecule type" value="Genomic_DNA"/>
</dbReference>